<keyword evidence="2" id="KW-0812">Transmembrane</keyword>
<gene>
    <name evidence="3" type="ORF">NRB56_09060</name>
</gene>
<evidence type="ECO:0000256" key="1">
    <source>
        <dbReference type="SAM" id="MobiDB-lite"/>
    </source>
</evidence>
<name>A0A7K0DHR8_9NOCA</name>
<organism evidence="3 4">
    <name type="scientific">Nocardia aurantia</name>
    <dbReference type="NCBI Taxonomy" id="2585199"/>
    <lineage>
        <taxon>Bacteria</taxon>
        <taxon>Bacillati</taxon>
        <taxon>Actinomycetota</taxon>
        <taxon>Actinomycetes</taxon>
        <taxon>Mycobacteriales</taxon>
        <taxon>Nocardiaceae</taxon>
        <taxon>Nocardia</taxon>
    </lineage>
</organism>
<feature type="compositionally biased region" description="Basic and acidic residues" evidence="1">
    <location>
        <begin position="164"/>
        <end position="176"/>
    </location>
</feature>
<sequence>MIGAHRQTPYPAPMTFEPVTGSARAGHRVGLIVIAIAVAGLGATTHPFDRMATVLVAGCTLAALVRAFRTPGRPMRADTRTRRGLGLWTVLTVALLTWEVFAWAHQARWSVPDPAHPTISTLLGPYLDHGPFRIAGWCAWLAAGWLLTRPRIGNSTVAQPDSIHGNDRDAESHSGE</sequence>
<feature type="transmembrane region" description="Helical" evidence="2">
    <location>
        <begin position="85"/>
        <end position="104"/>
    </location>
</feature>
<evidence type="ECO:0000313" key="3">
    <source>
        <dbReference type="EMBL" id="MQY25350.1"/>
    </source>
</evidence>
<accession>A0A7K0DHR8</accession>
<feature type="transmembrane region" description="Helical" evidence="2">
    <location>
        <begin position="51"/>
        <end position="69"/>
    </location>
</feature>
<dbReference type="AlphaFoldDB" id="A0A7K0DHR8"/>
<proteinExistence type="predicted"/>
<dbReference type="Proteomes" id="UP000431401">
    <property type="component" value="Unassembled WGS sequence"/>
</dbReference>
<feature type="transmembrane region" description="Helical" evidence="2">
    <location>
        <begin position="130"/>
        <end position="148"/>
    </location>
</feature>
<evidence type="ECO:0000256" key="2">
    <source>
        <dbReference type="SAM" id="Phobius"/>
    </source>
</evidence>
<dbReference type="EMBL" id="WEGI01000002">
    <property type="protein sequence ID" value="MQY25350.1"/>
    <property type="molecule type" value="Genomic_DNA"/>
</dbReference>
<reference evidence="3 4" key="1">
    <citation type="submission" date="2019-10" db="EMBL/GenBank/DDBJ databases">
        <title>Nocardia macrotermitis sp. nov. and Nocardia aurantia sp. nov., isolated from the gut of fungus growing-termite Macrotermes natalensis.</title>
        <authorList>
            <person name="Benndorf R."/>
            <person name="Schwitalla J."/>
            <person name="Martin K."/>
            <person name="De Beer W."/>
            <person name="Kaster A.-K."/>
            <person name="Vollmers J."/>
            <person name="Poulsen M."/>
            <person name="Beemelmanns C."/>
        </authorList>
    </citation>
    <scope>NUCLEOTIDE SEQUENCE [LARGE SCALE GENOMIC DNA]</scope>
    <source>
        <strain evidence="3 4">RB56</strain>
    </source>
</reference>
<protein>
    <submittedName>
        <fullName evidence="3">Uncharacterized protein</fullName>
    </submittedName>
</protein>
<keyword evidence="4" id="KW-1185">Reference proteome</keyword>
<feature type="transmembrane region" description="Helical" evidence="2">
    <location>
        <begin position="29"/>
        <end position="45"/>
    </location>
</feature>
<evidence type="ECO:0000313" key="4">
    <source>
        <dbReference type="Proteomes" id="UP000431401"/>
    </source>
</evidence>
<keyword evidence="2" id="KW-1133">Transmembrane helix</keyword>
<keyword evidence="2" id="KW-0472">Membrane</keyword>
<feature type="region of interest" description="Disordered" evidence="1">
    <location>
        <begin position="157"/>
        <end position="176"/>
    </location>
</feature>
<comment type="caution">
    <text evidence="3">The sequence shown here is derived from an EMBL/GenBank/DDBJ whole genome shotgun (WGS) entry which is preliminary data.</text>
</comment>